<keyword evidence="3" id="KW-1185">Reference proteome</keyword>
<dbReference type="InterPro" id="IPR039422">
    <property type="entry name" value="MarR/SlyA-like"/>
</dbReference>
<dbReference type="SMART" id="SM00347">
    <property type="entry name" value="HTH_MARR"/>
    <property type="match status" value="1"/>
</dbReference>
<dbReference type="SUPFAM" id="SSF46785">
    <property type="entry name" value="Winged helix' DNA-binding domain"/>
    <property type="match status" value="1"/>
</dbReference>
<dbReference type="PATRIC" id="fig|354243.3.peg.3148"/>
<dbReference type="RefSeq" id="WP_065288682.1">
    <property type="nucleotide sequence ID" value="NZ_LFOE01000023.1"/>
</dbReference>
<accession>A0A1B8SE25</accession>
<sequence>MPVLPGLDGVEQRSWQQFLGCSLNLVAALNGYLKGAHNLSIRDVLLLELLSRPNRRAHRLCALAQALRVSQGQMATQIRRLEGLGWVTRSPSKRDPRGILPRITSEGHTRLQAVLETYAQGVRAHYLDQLQHEQMVSLVDSCRRINGSLTVQG</sequence>
<dbReference type="GO" id="GO:0006950">
    <property type="term" value="P:response to stress"/>
    <property type="evidence" value="ECO:0007669"/>
    <property type="project" value="TreeGrafter"/>
</dbReference>
<dbReference type="Proteomes" id="UP000092668">
    <property type="component" value="Unassembled WGS sequence"/>
</dbReference>
<dbReference type="InterPro" id="IPR036390">
    <property type="entry name" value="WH_DNA-bd_sf"/>
</dbReference>
<dbReference type="PANTHER" id="PTHR33164:SF99">
    <property type="entry name" value="MARR FAMILY REGULATORY PROTEIN"/>
    <property type="match status" value="1"/>
</dbReference>
<dbReference type="PROSITE" id="PS50995">
    <property type="entry name" value="HTH_MARR_2"/>
    <property type="match status" value="1"/>
</dbReference>
<dbReference type="Gene3D" id="1.10.10.10">
    <property type="entry name" value="Winged helix-like DNA-binding domain superfamily/Winged helix DNA-binding domain"/>
    <property type="match status" value="1"/>
</dbReference>
<name>A0A1B8SE25_9MYCO</name>
<proteinExistence type="predicted"/>
<comment type="caution">
    <text evidence="2">The sequence shown here is derived from an EMBL/GenBank/DDBJ whole genome shotgun (WGS) entry which is preliminary data.</text>
</comment>
<evidence type="ECO:0000259" key="1">
    <source>
        <dbReference type="PROSITE" id="PS50995"/>
    </source>
</evidence>
<organism evidence="2 3">
    <name type="scientific">Mycolicibacter kumamotonensis</name>
    <dbReference type="NCBI Taxonomy" id="354243"/>
    <lineage>
        <taxon>Bacteria</taxon>
        <taxon>Bacillati</taxon>
        <taxon>Actinomycetota</taxon>
        <taxon>Actinomycetes</taxon>
        <taxon>Mycobacteriales</taxon>
        <taxon>Mycobacteriaceae</taxon>
        <taxon>Mycolicibacter</taxon>
    </lineage>
</organism>
<dbReference type="AlphaFoldDB" id="A0A1B8SE25"/>
<dbReference type="GO" id="GO:0003700">
    <property type="term" value="F:DNA-binding transcription factor activity"/>
    <property type="evidence" value="ECO:0007669"/>
    <property type="project" value="InterPro"/>
</dbReference>
<evidence type="ECO:0000313" key="3">
    <source>
        <dbReference type="Proteomes" id="UP000092668"/>
    </source>
</evidence>
<reference evidence="2 3" key="1">
    <citation type="submission" date="2015-06" db="EMBL/GenBank/DDBJ databases">
        <title>Genome sequence of Mycobacterium kumamotonense strain Roo.</title>
        <authorList>
            <person name="Greninger A.L."/>
            <person name="Cunningham G."/>
            <person name="Miller S."/>
        </authorList>
    </citation>
    <scope>NUCLEOTIDE SEQUENCE [LARGE SCALE GENOMIC DNA]</scope>
    <source>
        <strain evidence="2 3">Roo</strain>
    </source>
</reference>
<evidence type="ECO:0000313" key="2">
    <source>
        <dbReference type="EMBL" id="OBY30954.1"/>
    </source>
</evidence>
<feature type="domain" description="HTH marR-type" evidence="1">
    <location>
        <begin position="1"/>
        <end position="147"/>
    </location>
</feature>
<dbReference type="InterPro" id="IPR000835">
    <property type="entry name" value="HTH_MarR-typ"/>
</dbReference>
<protein>
    <submittedName>
        <fullName evidence="2">MarR family transcriptional regulator</fullName>
    </submittedName>
</protein>
<dbReference type="Pfam" id="PF01047">
    <property type="entry name" value="MarR"/>
    <property type="match status" value="1"/>
</dbReference>
<dbReference type="OrthoDB" id="8635520at2"/>
<dbReference type="PANTHER" id="PTHR33164">
    <property type="entry name" value="TRANSCRIPTIONAL REGULATOR, MARR FAMILY"/>
    <property type="match status" value="1"/>
</dbReference>
<dbReference type="EMBL" id="LFOE01000023">
    <property type="protein sequence ID" value="OBY30954.1"/>
    <property type="molecule type" value="Genomic_DNA"/>
</dbReference>
<gene>
    <name evidence="2" type="ORF">ACT18_15210</name>
</gene>
<dbReference type="InterPro" id="IPR036388">
    <property type="entry name" value="WH-like_DNA-bd_sf"/>
</dbReference>